<protein>
    <submittedName>
        <fullName evidence="1">Uncharacterized protein</fullName>
    </submittedName>
</protein>
<sequence>MAPDDAHLHAVQVAVVEREVATLERLVGGVVHEVALAAAAACIDEDVVGVLVVEVPSGGDDARGDGLAHVEESTGDVADAGLRRGVEANDADLGAVVEGVADEDAGDVADEADLTVEPVAGGEHLAGGAEVMAIADADGGLLELVPATKRLKGEPRAADERVADEACTCLELEVAWRRRGLALSEAMDGDAVVADSTDVALLEASNGASLSHRWALIVVPVGVEDRNPRYCSPEYYDRHGAACRSGRFRHPLEARYETSLMFV</sequence>
<evidence type="ECO:0000313" key="1">
    <source>
        <dbReference type="EMBL" id="AQK52552.1"/>
    </source>
</evidence>
<dbReference type="AlphaFoldDB" id="A0A1D6Q1R1"/>
<dbReference type="EMBL" id="CM000780">
    <property type="protein sequence ID" value="AQK52552.1"/>
    <property type="molecule type" value="Genomic_DNA"/>
</dbReference>
<dbReference type="PaxDb" id="4577-GRMZM5G879184_P01"/>
<gene>
    <name evidence="1" type="ORF">ZEAMMB73_Zm00001d050459</name>
</gene>
<proteinExistence type="predicted"/>
<dbReference type="eggNOG" id="ENOG502R43P">
    <property type="taxonomic scope" value="Eukaryota"/>
</dbReference>
<accession>A0A1D6Q1R1</accession>
<reference evidence="1" key="1">
    <citation type="submission" date="2015-12" db="EMBL/GenBank/DDBJ databases">
        <title>Update maize B73 reference genome by single molecule sequencing technologies.</title>
        <authorList>
            <consortium name="Maize Genome Sequencing Project"/>
            <person name="Ware D."/>
        </authorList>
    </citation>
    <scope>NUCLEOTIDE SEQUENCE</scope>
    <source>
        <tissue evidence="1">Seedling</tissue>
    </source>
</reference>
<name>A0A1D6Q1R1_MAIZE</name>
<organism evidence="1">
    <name type="scientific">Zea mays</name>
    <name type="common">Maize</name>
    <dbReference type="NCBI Taxonomy" id="4577"/>
    <lineage>
        <taxon>Eukaryota</taxon>
        <taxon>Viridiplantae</taxon>
        <taxon>Streptophyta</taxon>
        <taxon>Embryophyta</taxon>
        <taxon>Tracheophyta</taxon>
        <taxon>Spermatophyta</taxon>
        <taxon>Magnoliopsida</taxon>
        <taxon>Liliopsida</taxon>
        <taxon>Poales</taxon>
        <taxon>Poaceae</taxon>
        <taxon>PACMAD clade</taxon>
        <taxon>Panicoideae</taxon>
        <taxon>Andropogonodae</taxon>
        <taxon>Andropogoneae</taxon>
        <taxon>Tripsacinae</taxon>
        <taxon>Zea</taxon>
    </lineage>
</organism>
<dbReference type="InParanoid" id="A0A1D6Q1R1"/>